<evidence type="ECO:0000256" key="1">
    <source>
        <dbReference type="ARBA" id="ARBA00023015"/>
    </source>
</evidence>
<protein>
    <submittedName>
        <fullName evidence="5">CIC11C00000002309</fullName>
    </submittedName>
</protein>
<feature type="domain" description="HTH araC/xylS-type" evidence="4">
    <location>
        <begin position="1"/>
        <end position="42"/>
    </location>
</feature>
<proteinExistence type="predicted"/>
<dbReference type="SUPFAM" id="SSF46689">
    <property type="entry name" value="Homeodomain-like"/>
    <property type="match status" value="1"/>
</dbReference>
<evidence type="ECO:0000313" key="5">
    <source>
        <dbReference type="EMBL" id="SGZ52770.1"/>
    </source>
</evidence>
<sequence length="200" mass="21762">MAQQDQKFDVDEVAANVGLSKWHFCRVFKNYTGYTPRKFYLQSRGGKITPQPLPLIRTKKFLQQKKREKIHEQIESLLRSLPDGLFNSENGGGDLVVGGDKTIVDDKFGGVDMIGKSGGKLGGDEAFAGDSTFGGDDIFGGDNTLGEHYKDQTFTGEDTFGGDTLGGQIFGGQTFGGLRGEQGTQGVYKPTLRPRQAIKT</sequence>
<dbReference type="PROSITE" id="PS01124">
    <property type="entry name" value="HTH_ARAC_FAMILY_2"/>
    <property type="match status" value="1"/>
</dbReference>
<dbReference type="GO" id="GO:0043565">
    <property type="term" value="F:sequence-specific DNA binding"/>
    <property type="evidence" value="ECO:0007669"/>
    <property type="project" value="InterPro"/>
</dbReference>
<name>A0A1L0BRE6_9ASCO</name>
<dbReference type="InterPro" id="IPR009057">
    <property type="entry name" value="Homeodomain-like_sf"/>
</dbReference>
<dbReference type="Proteomes" id="UP000182259">
    <property type="component" value="Chromosome II"/>
</dbReference>
<evidence type="ECO:0000313" key="6">
    <source>
        <dbReference type="Proteomes" id="UP000182259"/>
    </source>
</evidence>
<dbReference type="AlphaFoldDB" id="A0A1L0BRE6"/>
<keyword evidence="2" id="KW-0804">Transcription</keyword>
<keyword evidence="1" id="KW-0805">Transcription regulation</keyword>
<dbReference type="EMBL" id="LT635765">
    <property type="protein sequence ID" value="SGZ52770.1"/>
    <property type="molecule type" value="Genomic_DNA"/>
</dbReference>
<dbReference type="Gene3D" id="1.10.10.60">
    <property type="entry name" value="Homeodomain-like"/>
    <property type="match status" value="1"/>
</dbReference>
<organism evidence="5 6">
    <name type="scientific">Sungouiella intermedia</name>
    <dbReference type="NCBI Taxonomy" id="45354"/>
    <lineage>
        <taxon>Eukaryota</taxon>
        <taxon>Fungi</taxon>
        <taxon>Dikarya</taxon>
        <taxon>Ascomycota</taxon>
        <taxon>Saccharomycotina</taxon>
        <taxon>Pichiomycetes</taxon>
        <taxon>Metschnikowiaceae</taxon>
        <taxon>Sungouiella</taxon>
    </lineage>
</organism>
<evidence type="ECO:0000259" key="4">
    <source>
        <dbReference type="PROSITE" id="PS01124"/>
    </source>
</evidence>
<evidence type="ECO:0000256" key="3">
    <source>
        <dbReference type="SAM" id="MobiDB-lite"/>
    </source>
</evidence>
<feature type="region of interest" description="Disordered" evidence="3">
    <location>
        <begin position="181"/>
        <end position="200"/>
    </location>
</feature>
<accession>A0A1L0BRE6</accession>
<gene>
    <name evidence="5" type="ORF">SAMEA4029009_CIC11G00000002309</name>
</gene>
<reference evidence="5 6" key="1">
    <citation type="submission" date="2016-10" db="EMBL/GenBank/DDBJ databases">
        <authorList>
            <person name="de Groot N.N."/>
        </authorList>
    </citation>
    <scope>NUCLEOTIDE SEQUENCE [LARGE SCALE GENOMIC DNA]</scope>
    <source>
        <strain evidence="5 6">PYCC 4715</strain>
    </source>
</reference>
<dbReference type="Pfam" id="PF00165">
    <property type="entry name" value="HTH_AraC"/>
    <property type="match status" value="1"/>
</dbReference>
<evidence type="ECO:0000256" key="2">
    <source>
        <dbReference type="ARBA" id="ARBA00023163"/>
    </source>
</evidence>
<dbReference type="GO" id="GO:0003700">
    <property type="term" value="F:DNA-binding transcription factor activity"/>
    <property type="evidence" value="ECO:0007669"/>
    <property type="project" value="InterPro"/>
</dbReference>
<dbReference type="InterPro" id="IPR018060">
    <property type="entry name" value="HTH_AraC"/>
</dbReference>